<dbReference type="Proteomes" id="UP000255265">
    <property type="component" value="Unassembled WGS sequence"/>
</dbReference>
<reference evidence="2 3" key="1">
    <citation type="submission" date="2018-07" db="EMBL/GenBank/DDBJ databases">
        <title>Genomic Encyclopedia of Type Strains, Phase IV (KMG-IV): sequencing the most valuable type-strain genomes for metagenomic binning, comparative biology and taxonomic classification.</title>
        <authorList>
            <person name="Goeker M."/>
        </authorList>
    </citation>
    <scope>NUCLEOTIDE SEQUENCE [LARGE SCALE GENOMIC DNA]</scope>
    <source>
        <strain evidence="2 3">DSM 21352</strain>
    </source>
</reference>
<proteinExistence type="predicted"/>
<name>A0A370F202_9BURK</name>
<protein>
    <submittedName>
        <fullName evidence="2">Uncharacterized protein</fullName>
    </submittedName>
</protein>
<dbReference type="AlphaFoldDB" id="A0A370F202"/>
<feature type="region of interest" description="Disordered" evidence="1">
    <location>
        <begin position="1"/>
        <end position="22"/>
    </location>
</feature>
<evidence type="ECO:0000313" key="2">
    <source>
        <dbReference type="EMBL" id="RDI16503.1"/>
    </source>
</evidence>
<dbReference type="EMBL" id="QQAV01000021">
    <property type="protein sequence ID" value="RDI16503.1"/>
    <property type="molecule type" value="Genomic_DNA"/>
</dbReference>
<gene>
    <name evidence="2" type="ORF">DFR41_1217</name>
</gene>
<evidence type="ECO:0000256" key="1">
    <source>
        <dbReference type="SAM" id="MobiDB-lite"/>
    </source>
</evidence>
<evidence type="ECO:0000313" key="3">
    <source>
        <dbReference type="Proteomes" id="UP000255265"/>
    </source>
</evidence>
<organism evidence="2 3">
    <name type="scientific">Pseudacidovorax intermedius</name>
    <dbReference type="NCBI Taxonomy" id="433924"/>
    <lineage>
        <taxon>Bacteria</taxon>
        <taxon>Pseudomonadati</taxon>
        <taxon>Pseudomonadota</taxon>
        <taxon>Betaproteobacteria</taxon>
        <taxon>Burkholderiales</taxon>
        <taxon>Comamonadaceae</taxon>
        <taxon>Pseudacidovorax</taxon>
    </lineage>
</organism>
<accession>A0A370F202</accession>
<sequence length="45" mass="4876">MKAQQHSQRAETGGAPSRQRIPAVEVASDCFLRRNTTFGNASGFP</sequence>
<keyword evidence="3" id="KW-1185">Reference proteome</keyword>
<comment type="caution">
    <text evidence="2">The sequence shown here is derived from an EMBL/GenBank/DDBJ whole genome shotgun (WGS) entry which is preliminary data.</text>
</comment>